<protein>
    <submittedName>
        <fullName evidence="2">Protein asteroid-like 1</fullName>
    </submittedName>
</protein>
<accession>A0A2B4RFJ0</accession>
<dbReference type="Proteomes" id="UP000225706">
    <property type="component" value="Unassembled WGS sequence"/>
</dbReference>
<comment type="caution">
    <text evidence="2">The sequence shown here is derived from an EMBL/GenBank/DDBJ whole genome shotgun (WGS) entry which is preliminary data.</text>
</comment>
<evidence type="ECO:0000313" key="2">
    <source>
        <dbReference type="EMBL" id="PFX17134.1"/>
    </source>
</evidence>
<comment type="similarity">
    <text evidence="1">Belongs to the asteroid family.</text>
</comment>
<reference evidence="3" key="1">
    <citation type="journal article" date="2017" name="bioRxiv">
        <title>Comparative analysis of the genomes of Stylophora pistillata and Acropora digitifera provides evidence for extensive differences between species of corals.</title>
        <authorList>
            <person name="Voolstra C.R."/>
            <person name="Li Y."/>
            <person name="Liew Y.J."/>
            <person name="Baumgarten S."/>
            <person name="Zoccola D."/>
            <person name="Flot J.-F."/>
            <person name="Tambutte S."/>
            <person name="Allemand D."/>
            <person name="Aranda M."/>
        </authorList>
    </citation>
    <scope>NUCLEOTIDE SEQUENCE [LARGE SCALE GENOMIC DNA]</scope>
</reference>
<keyword evidence="3" id="KW-1185">Reference proteome</keyword>
<dbReference type="OrthoDB" id="6022536at2759"/>
<dbReference type="EMBL" id="LSMT01000495">
    <property type="protein sequence ID" value="PFX17134.1"/>
    <property type="molecule type" value="Genomic_DNA"/>
</dbReference>
<gene>
    <name evidence="2" type="primary">ASTE1</name>
    <name evidence="2" type="ORF">AWC38_SpisGene18556</name>
</gene>
<dbReference type="InterPro" id="IPR026832">
    <property type="entry name" value="Asteroid"/>
</dbReference>
<evidence type="ECO:0000256" key="1">
    <source>
        <dbReference type="ARBA" id="ARBA00007398"/>
    </source>
</evidence>
<dbReference type="PANTHER" id="PTHR15665">
    <property type="entry name" value="ASTEROID PROTEIN"/>
    <property type="match status" value="1"/>
</dbReference>
<dbReference type="STRING" id="50429.A0A2B4RFJ0"/>
<evidence type="ECO:0000313" key="3">
    <source>
        <dbReference type="Proteomes" id="UP000225706"/>
    </source>
</evidence>
<dbReference type="InterPro" id="IPR029060">
    <property type="entry name" value="PIN-like_dom_sf"/>
</dbReference>
<sequence>MGVRGLTNFLDTSAPHLGRQIELQKKLVIDGNNLYYYLYEKGGQFECRRGGEYKEFYYKVVSFFEDLKKKGVESFVVIDGAFDATSKKLETKKTRARESIKLSKEIWDGKEGSLPRAPLMTKSVFIQALRDRDIKFAVSDCRMMAYISCSLSSDANAYTLLLGEARISSRSLL</sequence>
<dbReference type="SUPFAM" id="SSF88723">
    <property type="entry name" value="PIN domain-like"/>
    <property type="match status" value="1"/>
</dbReference>
<proteinExistence type="inferred from homology"/>
<dbReference type="AlphaFoldDB" id="A0A2B4RFJ0"/>
<name>A0A2B4RFJ0_STYPI</name>
<dbReference type="Gene3D" id="3.40.50.1010">
    <property type="entry name" value="5'-nuclease"/>
    <property type="match status" value="1"/>
</dbReference>
<dbReference type="PANTHER" id="PTHR15665:SF1">
    <property type="entry name" value="PROTEIN ASTEROID HOMOLOG 1"/>
    <property type="match status" value="1"/>
</dbReference>
<organism evidence="2 3">
    <name type="scientific">Stylophora pistillata</name>
    <name type="common">Smooth cauliflower coral</name>
    <dbReference type="NCBI Taxonomy" id="50429"/>
    <lineage>
        <taxon>Eukaryota</taxon>
        <taxon>Metazoa</taxon>
        <taxon>Cnidaria</taxon>
        <taxon>Anthozoa</taxon>
        <taxon>Hexacorallia</taxon>
        <taxon>Scleractinia</taxon>
        <taxon>Astrocoeniina</taxon>
        <taxon>Pocilloporidae</taxon>
        <taxon>Stylophora</taxon>
    </lineage>
</organism>